<keyword evidence="9" id="KW-1185">Reference proteome</keyword>
<dbReference type="HAMAP" id="MF_00073">
    <property type="entry name" value="NusB"/>
    <property type="match status" value="1"/>
</dbReference>
<evidence type="ECO:0000256" key="4">
    <source>
        <dbReference type="ARBA" id="ARBA00023015"/>
    </source>
</evidence>
<dbReference type="GO" id="GO:0003723">
    <property type="term" value="F:RNA binding"/>
    <property type="evidence" value="ECO:0007669"/>
    <property type="project" value="UniProtKB-UniRule"/>
</dbReference>
<feature type="domain" description="NusB/RsmB/TIM44" evidence="7">
    <location>
        <begin position="6"/>
        <end position="132"/>
    </location>
</feature>
<evidence type="ECO:0000313" key="8">
    <source>
        <dbReference type="EMBL" id="SDN02802.1"/>
    </source>
</evidence>
<evidence type="ECO:0000313" key="9">
    <source>
        <dbReference type="Proteomes" id="UP000199063"/>
    </source>
</evidence>
<evidence type="ECO:0000259" key="7">
    <source>
        <dbReference type="Pfam" id="PF01029"/>
    </source>
</evidence>
<dbReference type="GO" id="GO:0006353">
    <property type="term" value="P:DNA-templated transcription termination"/>
    <property type="evidence" value="ECO:0007669"/>
    <property type="project" value="UniProtKB-UniRule"/>
</dbReference>
<dbReference type="AlphaFoldDB" id="A0A1G9Y160"/>
<evidence type="ECO:0000256" key="5">
    <source>
        <dbReference type="ARBA" id="ARBA00023163"/>
    </source>
</evidence>
<dbReference type="PANTHER" id="PTHR11078:SF3">
    <property type="entry name" value="ANTITERMINATION NUSB DOMAIN-CONTAINING PROTEIN"/>
    <property type="match status" value="1"/>
</dbReference>
<dbReference type="Pfam" id="PF01029">
    <property type="entry name" value="NusB"/>
    <property type="match status" value="1"/>
</dbReference>
<accession>A0A1G9Y160</accession>
<proteinExistence type="inferred from homology"/>
<gene>
    <name evidence="6" type="primary">nusB</name>
    <name evidence="8" type="ORF">SAMN05444921_117103</name>
</gene>
<organism evidence="8 9">
    <name type="scientific">Streptomyces wuyuanensis</name>
    <dbReference type="NCBI Taxonomy" id="1196353"/>
    <lineage>
        <taxon>Bacteria</taxon>
        <taxon>Bacillati</taxon>
        <taxon>Actinomycetota</taxon>
        <taxon>Actinomycetes</taxon>
        <taxon>Kitasatosporales</taxon>
        <taxon>Streptomycetaceae</taxon>
        <taxon>Streptomyces</taxon>
    </lineage>
</organism>
<keyword evidence="3 6" id="KW-0694">RNA-binding</keyword>
<dbReference type="EMBL" id="FNHI01000017">
    <property type="protein sequence ID" value="SDN02802.1"/>
    <property type="molecule type" value="Genomic_DNA"/>
</dbReference>
<evidence type="ECO:0000256" key="3">
    <source>
        <dbReference type="ARBA" id="ARBA00022884"/>
    </source>
</evidence>
<keyword evidence="5 6" id="KW-0804">Transcription</keyword>
<comment type="similarity">
    <text evidence="1 6">Belongs to the NusB family.</text>
</comment>
<dbReference type="Gene3D" id="1.10.940.10">
    <property type="entry name" value="NusB-like"/>
    <property type="match status" value="1"/>
</dbReference>
<evidence type="ECO:0000256" key="6">
    <source>
        <dbReference type="HAMAP-Rule" id="MF_00073"/>
    </source>
</evidence>
<protein>
    <recommendedName>
        <fullName evidence="6">Transcription antitermination protein NusB</fullName>
    </recommendedName>
    <alternativeName>
        <fullName evidence="6">Antitermination factor NusB</fullName>
    </alternativeName>
</protein>
<sequence length="142" mass="16050">MAARNKARKRAFQILFEADQRGASVQQVLADWIRHSRSDDRQPPVGEFTMELVEGYAEHAARIDELIATHAVGWTLDRMPVVDRNILRLGTYELVWVDDTPDAVVIDEAVQLAKEFSTDDSPSFVNGLLGRFKDLKPTLRDA</sequence>
<dbReference type="GeneID" id="40832093"/>
<evidence type="ECO:0000256" key="2">
    <source>
        <dbReference type="ARBA" id="ARBA00022814"/>
    </source>
</evidence>
<keyword evidence="4 6" id="KW-0805">Transcription regulation</keyword>
<dbReference type="STRING" id="1196353.SAMN05444921_117103"/>
<dbReference type="GO" id="GO:0031564">
    <property type="term" value="P:transcription antitermination"/>
    <property type="evidence" value="ECO:0007669"/>
    <property type="project" value="UniProtKB-KW"/>
</dbReference>
<evidence type="ECO:0000256" key="1">
    <source>
        <dbReference type="ARBA" id="ARBA00005952"/>
    </source>
</evidence>
<comment type="function">
    <text evidence="6">Involved in transcription antitermination. Required for transcription of ribosomal RNA (rRNA) genes. Binds specifically to the boxA antiterminator sequence of the ribosomal RNA (rrn) operons.</text>
</comment>
<dbReference type="InterPro" id="IPR006027">
    <property type="entry name" value="NusB_RsmB_TIM44"/>
</dbReference>
<dbReference type="RefSeq" id="WP_093658285.1">
    <property type="nucleotide sequence ID" value="NZ_FNHI01000017.1"/>
</dbReference>
<dbReference type="CDD" id="cd00619">
    <property type="entry name" value="Terminator_NusB"/>
    <property type="match status" value="1"/>
</dbReference>
<dbReference type="NCBIfam" id="TIGR01951">
    <property type="entry name" value="nusB"/>
    <property type="match status" value="1"/>
</dbReference>
<dbReference type="GO" id="GO:0005829">
    <property type="term" value="C:cytosol"/>
    <property type="evidence" value="ECO:0007669"/>
    <property type="project" value="TreeGrafter"/>
</dbReference>
<dbReference type="InterPro" id="IPR011605">
    <property type="entry name" value="NusB_fam"/>
</dbReference>
<dbReference type="SUPFAM" id="SSF48013">
    <property type="entry name" value="NusB-like"/>
    <property type="match status" value="1"/>
</dbReference>
<reference evidence="9" key="1">
    <citation type="submission" date="2016-10" db="EMBL/GenBank/DDBJ databases">
        <authorList>
            <person name="Varghese N."/>
            <person name="Submissions S."/>
        </authorList>
    </citation>
    <scope>NUCLEOTIDE SEQUENCE [LARGE SCALE GENOMIC DNA]</scope>
    <source>
        <strain evidence="9">CGMCC 4.7042</strain>
    </source>
</reference>
<dbReference type="OrthoDB" id="3528057at2"/>
<dbReference type="Proteomes" id="UP000199063">
    <property type="component" value="Unassembled WGS sequence"/>
</dbReference>
<dbReference type="PANTHER" id="PTHR11078">
    <property type="entry name" value="N UTILIZATION SUBSTANCE PROTEIN B-RELATED"/>
    <property type="match status" value="1"/>
</dbReference>
<keyword evidence="2 6" id="KW-0889">Transcription antitermination</keyword>
<name>A0A1G9Y160_9ACTN</name>
<dbReference type="InterPro" id="IPR035926">
    <property type="entry name" value="NusB-like_sf"/>
</dbReference>